<dbReference type="EMBL" id="MK285071">
    <property type="protein sequence ID" value="QAX89059.1"/>
    <property type="molecule type" value="Genomic_DNA"/>
</dbReference>
<accession>A0A411AM80</accession>
<proteinExistence type="predicted"/>
<dbReference type="Pfam" id="PF03318">
    <property type="entry name" value="ETX_MTX2"/>
    <property type="match status" value="1"/>
</dbReference>
<dbReference type="InterPro" id="IPR004991">
    <property type="entry name" value="Aerolysin-like"/>
</dbReference>
<dbReference type="EMBL" id="MK285070">
    <property type="protein sequence ID" value="QAX89015.1"/>
    <property type="molecule type" value="Genomic_DNA"/>
</dbReference>
<dbReference type="AlphaFoldDB" id="A0A411AM80"/>
<reference evidence="2" key="1">
    <citation type="submission" date="2018-12" db="EMBL/GenBank/DDBJ databases">
        <title>Identification of novel toxin homologs and associated mobile genetic elements in Clostridium perfringens.</title>
        <authorList>
            <person name="Moore R.J."/>
            <person name="Lacey J.A."/>
            <person name="Johanesen P.A."/>
            <person name="Lyras D."/>
        </authorList>
    </citation>
    <scope>NUCLEOTIDE SEQUENCE</scope>
    <source>
        <strain evidence="2">NY83906550</strain>
        <plasmid evidence="2">pCPNY83906550-1</plasmid>
    </source>
</reference>
<dbReference type="SUPFAM" id="SSF56973">
    <property type="entry name" value="Aerolisin/ETX pore-forming domain"/>
    <property type="match status" value="1"/>
</dbReference>
<name>A0A411AM80_CLOPF</name>
<dbReference type="CDD" id="cd20223">
    <property type="entry name" value="PFM_epsilon-toxin-like"/>
    <property type="match status" value="1"/>
</dbReference>
<keyword evidence="2" id="KW-0614">Plasmid</keyword>
<evidence type="ECO:0000313" key="1">
    <source>
        <dbReference type="EMBL" id="QAX89015.1"/>
    </source>
</evidence>
<protein>
    <submittedName>
        <fullName evidence="2">Epsilon domain protein A</fullName>
    </submittedName>
</protein>
<dbReference type="Gene3D" id="2.170.15.10">
    <property type="entry name" value="Proaerolysin, chain A, domain 3"/>
    <property type="match status" value="1"/>
</dbReference>
<dbReference type="RefSeq" id="WP_142712186.1">
    <property type="nucleotide sequence ID" value="NZ_CABHJA010000014.1"/>
</dbReference>
<evidence type="ECO:0000313" key="2">
    <source>
        <dbReference type="EMBL" id="QAX89059.1"/>
    </source>
</evidence>
<gene>
    <name evidence="1" type="primary">edpA</name>
    <name evidence="2" type="ORF">pCPNY83906550-1_00044</name>
</gene>
<organism evidence="2">
    <name type="scientific">Clostridium perfringens</name>
    <dbReference type="NCBI Taxonomy" id="1502"/>
    <lineage>
        <taxon>Bacteria</taxon>
        <taxon>Bacillati</taxon>
        <taxon>Bacillota</taxon>
        <taxon>Clostridia</taxon>
        <taxon>Eubacteriales</taxon>
        <taxon>Clostridiaceae</taxon>
        <taxon>Clostridium</taxon>
    </lineage>
</organism>
<sequence>MIRNFNENYTQLLRGHMLYKYPNINLNYLTLLESEVLNNPNKFLLGLDIIPIGTPVVNSYQTIYAGRSILTNDTSVEQKLKTDSFIHQESFTTSSKVIEGFSLGVSASAKFGFNVQIANIETSISVNTNYNFSSEKAESSTITKTITIPSQEIIIPANTSVEVVAYFNKGTAVGNVNLNAVLKGMDKYKFKYTDPSTGNVKIYDAGIELAHLLAFNKYNGADYGFDNLIISSTDTSGNRLYAKGIGEYSCDAANQFKVSITPVNGKGRKTGETRIIDVDPIIE</sequence>
<geneLocation type="plasmid" evidence="2">
    <name>pCPNY83906550-1</name>
</geneLocation>